<evidence type="ECO:0000256" key="3">
    <source>
        <dbReference type="ARBA" id="ARBA00023098"/>
    </source>
</evidence>
<evidence type="ECO:0000256" key="2">
    <source>
        <dbReference type="ARBA" id="ARBA00022963"/>
    </source>
</evidence>
<accession>A0ABW5CJQ6</accession>
<dbReference type="InterPro" id="IPR016035">
    <property type="entry name" value="Acyl_Trfase/lysoPLipase"/>
</dbReference>
<feature type="short sequence motif" description="GXGXXG" evidence="4">
    <location>
        <begin position="11"/>
        <end position="16"/>
    </location>
</feature>
<organism evidence="6 7">
    <name type="scientific">Aureimonas populi</name>
    <dbReference type="NCBI Taxonomy" id="1701758"/>
    <lineage>
        <taxon>Bacteria</taxon>
        <taxon>Pseudomonadati</taxon>
        <taxon>Pseudomonadota</taxon>
        <taxon>Alphaproteobacteria</taxon>
        <taxon>Hyphomicrobiales</taxon>
        <taxon>Aurantimonadaceae</taxon>
        <taxon>Aureimonas</taxon>
    </lineage>
</organism>
<protein>
    <submittedName>
        <fullName evidence="6">Patatin-like phospholipase family protein</fullName>
    </submittedName>
</protein>
<feature type="domain" description="PNPLA" evidence="5">
    <location>
        <begin position="7"/>
        <end position="202"/>
    </location>
</feature>
<gene>
    <name evidence="6" type="ORF">ACFSKQ_02355</name>
</gene>
<keyword evidence="1 4" id="KW-0378">Hydrolase</keyword>
<dbReference type="RefSeq" id="WP_209735746.1">
    <property type="nucleotide sequence ID" value="NZ_CP072611.1"/>
</dbReference>
<keyword evidence="3 4" id="KW-0443">Lipid metabolism</keyword>
<evidence type="ECO:0000256" key="1">
    <source>
        <dbReference type="ARBA" id="ARBA00022801"/>
    </source>
</evidence>
<dbReference type="EMBL" id="JBHUIJ010000002">
    <property type="protein sequence ID" value="MFD2236303.1"/>
    <property type="molecule type" value="Genomic_DNA"/>
</dbReference>
<dbReference type="Gene3D" id="3.40.1090.10">
    <property type="entry name" value="Cytosolic phospholipase A2 catalytic domain"/>
    <property type="match status" value="2"/>
</dbReference>
<comment type="caution">
    <text evidence="6">The sequence shown here is derived from an EMBL/GenBank/DDBJ whole genome shotgun (WGS) entry which is preliminary data.</text>
</comment>
<proteinExistence type="predicted"/>
<evidence type="ECO:0000313" key="7">
    <source>
        <dbReference type="Proteomes" id="UP001597371"/>
    </source>
</evidence>
<dbReference type="Proteomes" id="UP001597371">
    <property type="component" value="Unassembled WGS sequence"/>
</dbReference>
<evidence type="ECO:0000259" key="5">
    <source>
        <dbReference type="PROSITE" id="PS51635"/>
    </source>
</evidence>
<feature type="short sequence motif" description="DGA/G" evidence="4">
    <location>
        <begin position="189"/>
        <end position="191"/>
    </location>
</feature>
<keyword evidence="7" id="KW-1185">Reference proteome</keyword>
<dbReference type="PROSITE" id="PS51635">
    <property type="entry name" value="PNPLA"/>
    <property type="match status" value="1"/>
</dbReference>
<sequence length="337" mass="36158">MAKRICLALQGGGAHGAFTWGVLDRLLERQAIEVTAVSGTSAGAMNAAALVTGLVAGGPSQAREGLSRFWQAVSERSPLGVVERAMPFMPMPFMEGALERMKVFGQLVSPYHPALPTANALKSVIEATIDLGLLASQTMIPTFVSATDVESGRARLFTGRELSADALLASACLPNLFRAVEIDGRSYWDGGYTGNPVLTPLFSDDCDCTDLLIVQVTPFERAGAPRQPAEIMNRVNEITFNSSLLRDLRTVAEIQKLARGERFENSVLRRTAALRVHMIAAGPEIGEGGVAGKLDTRLSALSRLCDLGRAAALRWMEESYEAVGQRSTASPMLESFT</sequence>
<dbReference type="Pfam" id="PF01734">
    <property type="entry name" value="Patatin"/>
    <property type="match status" value="1"/>
</dbReference>
<dbReference type="SUPFAM" id="SSF52151">
    <property type="entry name" value="FabD/lysophospholipase-like"/>
    <property type="match status" value="1"/>
</dbReference>
<feature type="active site" description="Proton acceptor" evidence="4">
    <location>
        <position position="189"/>
    </location>
</feature>
<dbReference type="InterPro" id="IPR050301">
    <property type="entry name" value="NTE"/>
</dbReference>
<name>A0ABW5CJQ6_9HYPH</name>
<dbReference type="PANTHER" id="PTHR14226:SF78">
    <property type="entry name" value="SLR0060 PROTEIN"/>
    <property type="match status" value="1"/>
</dbReference>
<dbReference type="InterPro" id="IPR002641">
    <property type="entry name" value="PNPLA_dom"/>
</dbReference>
<evidence type="ECO:0000256" key="4">
    <source>
        <dbReference type="PROSITE-ProRule" id="PRU01161"/>
    </source>
</evidence>
<feature type="active site" description="Nucleophile" evidence="4">
    <location>
        <position position="41"/>
    </location>
</feature>
<reference evidence="7" key="1">
    <citation type="journal article" date="2019" name="Int. J. Syst. Evol. Microbiol.">
        <title>The Global Catalogue of Microorganisms (GCM) 10K type strain sequencing project: providing services to taxonomists for standard genome sequencing and annotation.</title>
        <authorList>
            <consortium name="The Broad Institute Genomics Platform"/>
            <consortium name="The Broad Institute Genome Sequencing Center for Infectious Disease"/>
            <person name="Wu L."/>
            <person name="Ma J."/>
        </authorList>
    </citation>
    <scope>NUCLEOTIDE SEQUENCE [LARGE SCALE GENOMIC DNA]</scope>
    <source>
        <strain evidence="7">ZS-35-S2</strain>
    </source>
</reference>
<dbReference type="PANTHER" id="PTHR14226">
    <property type="entry name" value="NEUROPATHY TARGET ESTERASE/SWISS CHEESE D.MELANOGASTER"/>
    <property type="match status" value="1"/>
</dbReference>
<keyword evidence="2 4" id="KW-0442">Lipid degradation</keyword>
<feature type="short sequence motif" description="GXSXG" evidence="4">
    <location>
        <begin position="39"/>
        <end position="43"/>
    </location>
</feature>
<evidence type="ECO:0000313" key="6">
    <source>
        <dbReference type="EMBL" id="MFD2236303.1"/>
    </source>
</evidence>